<dbReference type="Gene3D" id="3.30.360.10">
    <property type="entry name" value="Dihydrodipicolinate Reductase, domain 2"/>
    <property type="match status" value="1"/>
</dbReference>
<dbReference type="PANTHER" id="PTHR43148">
    <property type="entry name" value="GLYCERALDEHYDE-3-PHOSPHATE DEHYDROGENASE 2"/>
    <property type="match status" value="1"/>
</dbReference>
<comment type="similarity">
    <text evidence="1 3">Belongs to the glyceraldehyde-3-phosphate dehydrogenase family.</text>
</comment>
<comment type="caution">
    <text evidence="5">The sequence shown here is derived from an EMBL/GenBank/DDBJ whole genome shotgun (WGS) entry which is preliminary data.</text>
</comment>
<dbReference type="InterPro" id="IPR020831">
    <property type="entry name" value="GlycerAld/Erythrose_P_DH"/>
</dbReference>
<dbReference type="Proteomes" id="UP001596989">
    <property type="component" value="Unassembled WGS sequence"/>
</dbReference>
<evidence type="ECO:0000313" key="6">
    <source>
        <dbReference type="Proteomes" id="UP001596989"/>
    </source>
</evidence>
<dbReference type="PIRSF" id="PIRSF000149">
    <property type="entry name" value="GAP_DH"/>
    <property type="match status" value="1"/>
</dbReference>
<dbReference type="NCBIfam" id="TIGR01534">
    <property type="entry name" value="GAPDH-I"/>
    <property type="match status" value="1"/>
</dbReference>
<evidence type="ECO:0000256" key="2">
    <source>
        <dbReference type="ARBA" id="ARBA00023002"/>
    </source>
</evidence>
<dbReference type="PRINTS" id="PR00078">
    <property type="entry name" value="G3PDHDRGNASE"/>
</dbReference>
<evidence type="ECO:0000256" key="3">
    <source>
        <dbReference type="RuleBase" id="RU000397"/>
    </source>
</evidence>
<evidence type="ECO:0000313" key="5">
    <source>
        <dbReference type="EMBL" id="MFD0960260.1"/>
    </source>
</evidence>
<name>A0ABW3HSK5_9BACL</name>
<feature type="domain" description="Glyceraldehyde 3-phosphate dehydrogenase NAD(P) binding" evidence="4">
    <location>
        <begin position="2"/>
        <end position="153"/>
    </location>
</feature>
<dbReference type="SUPFAM" id="SSF55347">
    <property type="entry name" value="Glyceraldehyde-3-phosphate dehydrogenase-like, C-terminal domain"/>
    <property type="match status" value="1"/>
</dbReference>
<reference evidence="6" key="1">
    <citation type="journal article" date="2019" name="Int. J. Syst. Evol. Microbiol.">
        <title>The Global Catalogue of Microorganisms (GCM) 10K type strain sequencing project: providing services to taxonomists for standard genome sequencing and annotation.</title>
        <authorList>
            <consortium name="The Broad Institute Genomics Platform"/>
            <consortium name="The Broad Institute Genome Sequencing Center for Infectious Disease"/>
            <person name="Wu L."/>
            <person name="Ma J."/>
        </authorList>
    </citation>
    <scope>NUCLEOTIDE SEQUENCE [LARGE SCALE GENOMIC DNA]</scope>
    <source>
        <strain evidence="6">CCUG 59129</strain>
    </source>
</reference>
<dbReference type="EMBL" id="JBHTJZ010000017">
    <property type="protein sequence ID" value="MFD0960260.1"/>
    <property type="molecule type" value="Genomic_DNA"/>
</dbReference>
<dbReference type="CDD" id="cd05214">
    <property type="entry name" value="GAPDH_I_N"/>
    <property type="match status" value="1"/>
</dbReference>
<proteinExistence type="inferred from homology"/>
<protein>
    <submittedName>
        <fullName evidence="5">Type I glyceraldehyde-3-phosphate dehydrogenase</fullName>
    </submittedName>
</protein>
<accession>A0ABW3HSK5</accession>
<dbReference type="InterPro" id="IPR036291">
    <property type="entry name" value="NAD(P)-bd_dom_sf"/>
</dbReference>
<keyword evidence="6" id="KW-1185">Reference proteome</keyword>
<dbReference type="RefSeq" id="WP_377564691.1">
    <property type="nucleotide sequence ID" value="NZ_JBHTJZ010000017.1"/>
</dbReference>
<gene>
    <name evidence="5" type="primary">gap</name>
    <name evidence="5" type="ORF">ACFQ2I_12765</name>
</gene>
<dbReference type="InterPro" id="IPR020828">
    <property type="entry name" value="GlycerAld_3-P_DH_NAD(P)-bd"/>
</dbReference>
<evidence type="ECO:0000259" key="4">
    <source>
        <dbReference type="SMART" id="SM00846"/>
    </source>
</evidence>
<sequence>MTGIGISGTGRIGRLLIRSLIEKAELTEQLKAINSTYPAETIAHLLKYDSVHGTWKADVSAEDGKLRINDRLIPCVSHRNPEEIPWKELGVQLVMDATGKFNDREGAMRHIAAGASRVIITAPGKEMDMTIVMGVNDHQFHPARHHILSAASCTTNCVAPVLKILDDNFQVKSGWMTTVHAVTSDQNLLDNPHKDLRRARACTQSIIPTSTGVRKALADVLPHLAPYVEGLSLRVPTQDVSLVDLTVQVGRSASAADVKEAFKWAAAHTFAGYVAYSEEPLVSVDYVGNSHSAIIDGLSIMQQGQQVKVLAWYDNEWAYACRVVELAGTVARQENQSEPSNHRIPALVIADEISY</sequence>
<dbReference type="Pfam" id="PF00044">
    <property type="entry name" value="Gp_dh_N"/>
    <property type="match status" value="1"/>
</dbReference>
<dbReference type="InterPro" id="IPR006424">
    <property type="entry name" value="Glyceraldehyde-3-P_DH_1"/>
</dbReference>
<evidence type="ECO:0000256" key="1">
    <source>
        <dbReference type="ARBA" id="ARBA00007406"/>
    </source>
</evidence>
<organism evidence="5 6">
    <name type="scientific">Paenibacillus chungangensis</name>
    <dbReference type="NCBI Taxonomy" id="696535"/>
    <lineage>
        <taxon>Bacteria</taxon>
        <taxon>Bacillati</taxon>
        <taxon>Bacillota</taxon>
        <taxon>Bacilli</taxon>
        <taxon>Bacillales</taxon>
        <taxon>Paenibacillaceae</taxon>
        <taxon>Paenibacillus</taxon>
    </lineage>
</organism>
<dbReference type="CDD" id="cd18126">
    <property type="entry name" value="GAPDH_I_C"/>
    <property type="match status" value="1"/>
</dbReference>
<keyword evidence="2" id="KW-0560">Oxidoreductase</keyword>
<dbReference type="SUPFAM" id="SSF51735">
    <property type="entry name" value="NAD(P)-binding Rossmann-fold domains"/>
    <property type="match status" value="1"/>
</dbReference>
<dbReference type="SMART" id="SM00846">
    <property type="entry name" value="Gp_dh_N"/>
    <property type="match status" value="1"/>
</dbReference>
<dbReference type="Pfam" id="PF02800">
    <property type="entry name" value="Gp_dh_C"/>
    <property type="match status" value="1"/>
</dbReference>
<dbReference type="InterPro" id="IPR020829">
    <property type="entry name" value="GlycerAld_3-P_DH_cat"/>
</dbReference>
<dbReference type="Gene3D" id="3.40.50.720">
    <property type="entry name" value="NAD(P)-binding Rossmann-like Domain"/>
    <property type="match status" value="1"/>
</dbReference>